<accession>A0A7J7JRZ3</accession>
<dbReference type="PANTHER" id="PTHR11807:SF12">
    <property type="entry name" value="CYTOPLASMIC TRNA 2-THIOLATION PROTEIN 1"/>
    <property type="match status" value="1"/>
</dbReference>
<dbReference type="InterPro" id="IPR032442">
    <property type="entry name" value="CTU1_C"/>
</dbReference>
<sequence>MLTEATPELILRTWSKLDPAPFLDIIHSGEVMCIKEETKMPVQTHCERCGYISSNKLCKACILLEGLNKGLPKLGIGKTPKTYRTEGVSNSSESGSCTNCACKSKTKTGIRNGALNSVVSGRAGITASQDLNETSNPPVDNSNIDF</sequence>
<dbReference type="Proteomes" id="UP000593567">
    <property type="component" value="Unassembled WGS sequence"/>
</dbReference>
<keyword evidence="1" id="KW-0808">Transferase</keyword>
<dbReference type="EMBL" id="VXIV02001977">
    <property type="protein sequence ID" value="KAF6028188.1"/>
    <property type="molecule type" value="Genomic_DNA"/>
</dbReference>
<dbReference type="GO" id="GO:0002143">
    <property type="term" value="P:tRNA wobble position uridine thiolation"/>
    <property type="evidence" value="ECO:0007669"/>
    <property type="project" value="TreeGrafter"/>
</dbReference>
<dbReference type="OrthoDB" id="198857at2759"/>
<organism evidence="3 4">
    <name type="scientific">Bugula neritina</name>
    <name type="common">Brown bryozoan</name>
    <name type="synonym">Sertularia neritina</name>
    <dbReference type="NCBI Taxonomy" id="10212"/>
    <lineage>
        <taxon>Eukaryota</taxon>
        <taxon>Metazoa</taxon>
        <taxon>Spiralia</taxon>
        <taxon>Lophotrochozoa</taxon>
        <taxon>Bryozoa</taxon>
        <taxon>Gymnolaemata</taxon>
        <taxon>Cheilostomatida</taxon>
        <taxon>Flustrina</taxon>
        <taxon>Buguloidea</taxon>
        <taxon>Bugulidae</taxon>
        <taxon>Bugula</taxon>
    </lineage>
</organism>
<dbReference type="Pfam" id="PF16503">
    <property type="entry name" value="zn-ribbon_14"/>
    <property type="match status" value="1"/>
</dbReference>
<evidence type="ECO:0000256" key="1">
    <source>
        <dbReference type="ARBA" id="ARBA00022679"/>
    </source>
</evidence>
<name>A0A7J7JRZ3_BUGNE</name>
<dbReference type="PANTHER" id="PTHR11807">
    <property type="entry name" value="ATPASES OF THE PP SUPERFAMILY-RELATED"/>
    <property type="match status" value="1"/>
</dbReference>
<evidence type="ECO:0000313" key="3">
    <source>
        <dbReference type="EMBL" id="KAF6028188.1"/>
    </source>
</evidence>
<feature type="domain" description="Cytoplasmic tRNA 2-thiolation protein 1 C-terminal" evidence="2">
    <location>
        <begin position="45"/>
        <end position="74"/>
    </location>
</feature>
<dbReference type="AlphaFoldDB" id="A0A7J7JRZ3"/>
<protein>
    <recommendedName>
        <fullName evidence="2">Cytoplasmic tRNA 2-thiolation protein 1 C-terminal domain-containing protein</fullName>
    </recommendedName>
</protein>
<evidence type="ECO:0000259" key="2">
    <source>
        <dbReference type="Pfam" id="PF16503"/>
    </source>
</evidence>
<dbReference type="GO" id="GO:0000049">
    <property type="term" value="F:tRNA binding"/>
    <property type="evidence" value="ECO:0007669"/>
    <property type="project" value="TreeGrafter"/>
</dbReference>
<dbReference type="Gene3D" id="3.40.50.620">
    <property type="entry name" value="HUPs"/>
    <property type="match status" value="1"/>
</dbReference>
<evidence type="ECO:0000313" key="4">
    <source>
        <dbReference type="Proteomes" id="UP000593567"/>
    </source>
</evidence>
<dbReference type="InterPro" id="IPR014729">
    <property type="entry name" value="Rossmann-like_a/b/a_fold"/>
</dbReference>
<comment type="caution">
    <text evidence="3">The sequence shown here is derived from an EMBL/GenBank/DDBJ whole genome shotgun (WGS) entry which is preliminary data.</text>
</comment>
<dbReference type="GO" id="GO:0016740">
    <property type="term" value="F:transferase activity"/>
    <property type="evidence" value="ECO:0007669"/>
    <property type="project" value="UniProtKB-KW"/>
</dbReference>
<keyword evidence="4" id="KW-1185">Reference proteome</keyword>
<dbReference type="GO" id="GO:0002144">
    <property type="term" value="C:cytosolic tRNA wobble base thiouridylase complex"/>
    <property type="evidence" value="ECO:0007669"/>
    <property type="project" value="TreeGrafter"/>
</dbReference>
<dbReference type="GO" id="GO:0005739">
    <property type="term" value="C:mitochondrion"/>
    <property type="evidence" value="ECO:0007669"/>
    <property type="project" value="TreeGrafter"/>
</dbReference>
<proteinExistence type="predicted"/>
<reference evidence="3" key="1">
    <citation type="submission" date="2020-06" db="EMBL/GenBank/DDBJ databases">
        <title>Draft genome of Bugula neritina, a colonial animal packing powerful symbionts and potential medicines.</title>
        <authorList>
            <person name="Rayko M."/>
        </authorList>
    </citation>
    <scope>NUCLEOTIDE SEQUENCE [LARGE SCALE GENOMIC DNA]</scope>
    <source>
        <strain evidence="3">Kwan_BN1</strain>
    </source>
</reference>
<gene>
    <name evidence="3" type="ORF">EB796_013490</name>
</gene>